<dbReference type="GO" id="GO:0019722">
    <property type="term" value="P:calcium-mediated signaling"/>
    <property type="evidence" value="ECO:0007669"/>
    <property type="project" value="TreeGrafter"/>
</dbReference>
<dbReference type="GO" id="GO:0005576">
    <property type="term" value="C:extracellular region"/>
    <property type="evidence" value="ECO:0007669"/>
    <property type="project" value="UniProtKB-SubCell"/>
</dbReference>
<comment type="caution">
    <text evidence="8">The sequence shown here is derived from an EMBL/GenBank/DDBJ whole genome shotgun (WGS) entry which is preliminary data.</text>
</comment>
<organism evidence="8 9">
    <name type="scientific">Actinidia rufa</name>
    <dbReference type="NCBI Taxonomy" id="165716"/>
    <lineage>
        <taxon>Eukaryota</taxon>
        <taxon>Viridiplantae</taxon>
        <taxon>Streptophyta</taxon>
        <taxon>Embryophyta</taxon>
        <taxon>Tracheophyta</taxon>
        <taxon>Spermatophyta</taxon>
        <taxon>Magnoliopsida</taxon>
        <taxon>eudicotyledons</taxon>
        <taxon>Gunneridae</taxon>
        <taxon>Pentapetalae</taxon>
        <taxon>asterids</taxon>
        <taxon>Ericales</taxon>
        <taxon>Actinidiaceae</taxon>
        <taxon>Actinidia</taxon>
    </lineage>
</organism>
<reference evidence="8 9" key="1">
    <citation type="submission" date="2019-07" db="EMBL/GenBank/DDBJ databases">
        <title>De Novo Assembly of kiwifruit Actinidia rufa.</title>
        <authorList>
            <person name="Sugita-Konishi S."/>
            <person name="Sato K."/>
            <person name="Mori E."/>
            <person name="Abe Y."/>
            <person name="Kisaki G."/>
            <person name="Hamano K."/>
            <person name="Suezawa K."/>
            <person name="Otani M."/>
            <person name="Fukuda T."/>
            <person name="Manabe T."/>
            <person name="Gomi K."/>
            <person name="Tabuchi M."/>
            <person name="Akimitsu K."/>
            <person name="Kataoka I."/>
        </authorList>
    </citation>
    <scope>NUCLEOTIDE SEQUENCE [LARGE SCALE GENOMIC DNA]</scope>
    <source>
        <strain evidence="9">cv. Fuchu</strain>
    </source>
</reference>
<name>A0A7J0E5V0_9ERIC</name>
<dbReference type="EMBL" id="BJWL01000001">
    <property type="protein sequence ID" value="GFY81642.1"/>
    <property type="molecule type" value="Genomic_DNA"/>
</dbReference>
<accession>A0A7J0E5V0</accession>
<feature type="signal peptide" evidence="7">
    <location>
        <begin position="1"/>
        <end position="28"/>
    </location>
</feature>
<dbReference type="Proteomes" id="UP000585474">
    <property type="component" value="Unassembled WGS sequence"/>
</dbReference>
<evidence type="ECO:0000256" key="7">
    <source>
        <dbReference type="SAM" id="SignalP"/>
    </source>
</evidence>
<dbReference type="PANTHER" id="PTHR33136">
    <property type="entry name" value="RAPID ALKALINIZATION FACTOR-LIKE"/>
    <property type="match status" value="1"/>
</dbReference>
<evidence type="ECO:0000256" key="1">
    <source>
        <dbReference type="ARBA" id="ARBA00004613"/>
    </source>
</evidence>
<evidence type="ECO:0000256" key="4">
    <source>
        <dbReference type="ARBA" id="ARBA00022702"/>
    </source>
</evidence>
<feature type="chain" id="PRO_5029478911" evidence="7">
    <location>
        <begin position="29"/>
        <end position="257"/>
    </location>
</feature>
<evidence type="ECO:0000256" key="6">
    <source>
        <dbReference type="ARBA" id="ARBA00023157"/>
    </source>
</evidence>
<sequence>MHKTQLKPMNTLFMVLLFLYTHLKICNGVSVLGLNSLKTSEIDPTMRRVCAGEIGECGSEMDSESNRRVLMMNKGFISYETLKRDLVPCTRPGASYYNCRAAGEANPYHRGCESTCYCGVVDVRMRGEEIEDRHPRRFYSCAADLAMPLWREGCQKVLLRASHLLSPDIPWECRRPLALAQASNAVIIPSSLNSCISDITKALARAAFVFGSICTELRRRTLPSLLYSHNSAEVPAPARPDYVIMEFVPLQLHLLMD</sequence>
<gene>
    <name evidence="8" type="ORF">Acr_01g0014510</name>
</gene>
<dbReference type="AlphaFoldDB" id="A0A7J0E5V0"/>
<keyword evidence="4" id="KW-0372">Hormone</keyword>
<comment type="subcellular location">
    <subcellularLocation>
        <location evidence="1">Secreted</location>
    </subcellularLocation>
</comment>
<dbReference type="Pfam" id="PF05498">
    <property type="entry name" value="RALF"/>
    <property type="match status" value="1"/>
</dbReference>
<evidence type="ECO:0000256" key="5">
    <source>
        <dbReference type="ARBA" id="ARBA00022729"/>
    </source>
</evidence>
<keyword evidence="3" id="KW-0964">Secreted</keyword>
<evidence type="ECO:0000313" key="8">
    <source>
        <dbReference type="EMBL" id="GFY81642.1"/>
    </source>
</evidence>
<keyword evidence="6" id="KW-1015">Disulfide bond</keyword>
<dbReference type="GO" id="GO:0009506">
    <property type="term" value="C:plasmodesma"/>
    <property type="evidence" value="ECO:0007669"/>
    <property type="project" value="TreeGrafter"/>
</dbReference>
<keyword evidence="9" id="KW-1185">Reference proteome</keyword>
<dbReference type="GO" id="GO:0005179">
    <property type="term" value="F:hormone activity"/>
    <property type="evidence" value="ECO:0007669"/>
    <property type="project" value="UniProtKB-KW"/>
</dbReference>
<comment type="similarity">
    <text evidence="2">Belongs to the plant rapid alkalinization factor (RALF) family.</text>
</comment>
<evidence type="ECO:0000313" key="9">
    <source>
        <dbReference type="Proteomes" id="UP000585474"/>
    </source>
</evidence>
<dbReference type="OrthoDB" id="1613518at2759"/>
<evidence type="ECO:0000256" key="3">
    <source>
        <dbReference type="ARBA" id="ARBA00022525"/>
    </source>
</evidence>
<evidence type="ECO:0000256" key="2">
    <source>
        <dbReference type="ARBA" id="ARBA00009178"/>
    </source>
</evidence>
<dbReference type="PANTHER" id="PTHR33136:SF36">
    <property type="entry name" value="PROTEIN RALF-LIKE 31"/>
    <property type="match status" value="1"/>
</dbReference>
<protein>
    <submittedName>
        <fullName evidence="8">Uncharacterized protein</fullName>
    </submittedName>
</protein>
<dbReference type="InterPro" id="IPR008801">
    <property type="entry name" value="RALF"/>
</dbReference>
<proteinExistence type="inferred from homology"/>
<keyword evidence="5 7" id="KW-0732">Signal</keyword>